<evidence type="ECO:0000313" key="3">
    <source>
        <dbReference type="Proteomes" id="UP000499080"/>
    </source>
</evidence>
<comment type="caution">
    <text evidence="2">The sequence shown here is derived from an EMBL/GenBank/DDBJ whole genome shotgun (WGS) entry which is preliminary data.</text>
</comment>
<evidence type="ECO:0000256" key="1">
    <source>
        <dbReference type="SAM" id="MobiDB-lite"/>
    </source>
</evidence>
<feature type="region of interest" description="Disordered" evidence="1">
    <location>
        <begin position="1"/>
        <end position="23"/>
    </location>
</feature>
<gene>
    <name evidence="2" type="ORF">AVEN_189649_1</name>
</gene>
<feature type="non-terminal residue" evidence="2">
    <location>
        <position position="1"/>
    </location>
</feature>
<organism evidence="2 3">
    <name type="scientific">Araneus ventricosus</name>
    <name type="common">Orbweaver spider</name>
    <name type="synonym">Epeira ventricosa</name>
    <dbReference type="NCBI Taxonomy" id="182803"/>
    <lineage>
        <taxon>Eukaryota</taxon>
        <taxon>Metazoa</taxon>
        <taxon>Ecdysozoa</taxon>
        <taxon>Arthropoda</taxon>
        <taxon>Chelicerata</taxon>
        <taxon>Arachnida</taxon>
        <taxon>Araneae</taxon>
        <taxon>Araneomorphae</taxon>
        <taxon>Entelegynae</taxon>
        <taxon>Araneoidea</taxon>
        <taxon>Araneidae</taxon>
        <taxon>Araneus</taxon>
    </lineage>
</organism>
<dbReference type="Proteomes" id="UP000499080">
    <property type="component" value="Unassembled WGS sequence"/>
</dbReference>
<name>A0A4Y2NWI2_ARAVE</name>
<dbReference type="AlphaFoldDB" id="A0A4Y2NWI2"/>
<proteinExistence type="predicted"/>
<reference evidence="2 3" key="1">
    <citation type="journal article" date="2019" name="Sci. Rep.">
        <title>Orb-weaving spider Araneus ventricosus genome elucidates the spidroin gene catalogue.</title>
        <authorList>
            <person name="Kono N."/>
            <person name="Nakamura H."/>
            <person name="Ohtoshi R."/>
            <person name="Moran D.A.P."/>
            <person name="Shinohara A."/>
            <person name="Yoshida Y."/>
            <person name="Fujiwara M."/>
            <person name="Mori M."/>
            <person name="Tomita M."/>
            <person name="Arakawa K."/>
        </authorList>
    </citation>
    <scope>NUCLEOTIDE SEQUENCE [LARGE SCALE GENOMIC DNA]</scope>
</reference>
<sequence>SSYPQPSGGGGPTTVVVQQDRPGDVAGGGGCDFAMVAMGMLTGGALGTAWGSHHYGVGGRSTGGGWGHGPNVQDTHFHINNYDNDTITMNNNDQNTTNASIEQTASEKTVIEKTAIEQTAIEQTAIQQTVPEPAPVMAEQDYAPVAGPVEYLPMEDAGGGMFDGGDYDANFGGDFGGGDFGGGDFGGGDFGGGGFGAF</sequence>
<evidence type="ECO:0000313" key="2">
    <source>
        <dbReference type="EMBL" id="GBN42116.1"/>
    </source>
</evidence>
<accession>A0A4Y2NWI2</accession>
<keyword evidence="3" id="KW-1185">Reference proteome</keyword>
<dbReference type="EMBL" id="BGPR01129455">
    <property type="protein sequence ID" value="GBN42116.1"/>
    <property type="molecule type" value="Genomic_DNA"/>
</dbReference>
<protein>
    <submittedName>
        <fullName evidence="2">Uncharacterized protein</fullName>
    </submittedName>
</protein>